<gene>
    <name evidence="6 7" type="primary">LOC108070485</name>
</gene>
<dbReference type="Pfam" id="PF10557">
    <property type="entry name" value="Cullin_Nedd8"/>
    <property type="match status" value="1"/>
</dbReference>
<dbReference type="Pfam" id="PF26557">
    <property type="entry name" value="Cullin_AB"/>
    <property type="match status" value="1"/>
</dbReference>
<accession>A0A6P4HLM0</accession>
<evidence type="ECO:0000256" key="3">
    <source>
        <dbReference type="RuleBase" id="RU003829"/>
    </source>
</evidence>
<name>A0A6P4HLM0_DROKI</name>
<dbReference type="PANTHER" id="PTHR11932">
    <property type="entry name" value="CULLIN"/>
    <property type="match status" value="1"/>
</dbReference>
<proteinExistence type="inferred from homology"/>
<dbReference type="SUPFAM" id="SSF74788">
    <property type="entry name" value="Cullin repeat-like"/>
    <property type="match status" value="1"/>
</dbReference>
<dbReference type="InterPro" id="IPR059120">
    <property type="entry name" value="Cullin-like_AB"/>
</dbReference>
<dbReference type="SUPFAM" id="SSF46785">
    <property type="entry name" value="Winged helix' DNA-binding domain"/>
    <property type="match status" value="1"/>
</dbReference>
<evidence type="ECO:0000313" key="7">
    <source>
        <dbReference type="RefSeq" id="XP_017016465.1"/>
    </source>
</evidence>
<dbReference type="OrthoDB" id="1431934at2759"/>
<dbReference type="RefSeq" id="XP_017016463.1">
    <property type="nucleotide sequence ID" value="XM_017160974.1"/>
</dbReference>
<dbReference type="SMART" id="SM00182">
    <property type="entry name" value="CULLIN"/>
    <property type="match status" value="1"/>
</dbReference>
<dbReference type="Proteomes" id="UP001652661">
    <property type="component" value="Chromosome 3L"/>
</dbReference>
<dbReference type="InterPro" id="IPR036390">
    <property type="entry name" value="WH_DNA-bd_sf"/>
</dbReference>
<feature type="domain" description="Cullin family profile" evidence="4">
    <location>
        <begin position="321"/>
        <end position="546"/>
    </location>
</feature>
<dbReference type="OMA" id="DFRPKCF"/>
<dbReference type="PROSITE" id="PS50069">
    <property type="entry name" value="CULLIN_2"/>
    <property type="match status" value="1"/>
</dbReference>
<dbReference type="InterPro" id="IPR036388">
    <property type="entry name" value="WH-like_DNA-bd_sf"/>
</dbReference>
<dbReference type="InterPro" id="IPR016158">
    <property type="entry name" value="Cullin_homology"/>
</dbReference>
<dbReference type="SMART" id="SM00884">
    <property type="entry name" value="Cullin_Nedd8"/>
    <property type="match status" value="1"/>
</dbReference>
<dbReference type="SUPFAM" id="SSF75632">
    <property type="entry name" value="Cullin homology domain"/>
    <property type="match status" value="1"/>
</dbReference>
<evidence type="ECO:0000313" key="6">
    <source>
        <dbReference type="RefSeq" id="XP_017016463.1"/>
    </source>
</evidence>
<protein>
    <submittedName>
        <fullName evidence="6 7">Cullin homolog 1</fullName>
    </submittedName>
</protein>
<dbReference type="InterPro" id="IPR045093">
    <property type="entry name" value="Cullin"/>
</dbReference>
<dbReference type="InterPro" id="IPR001373">
    <property type="entry name" value="Cullin_N"/>
</dbReference>
<dbReference type="Pfam" id="PF00888">
    <property type="entry name" value="Cullin"/>
    <property type="match status" value="2"/>
</dbReference>
<dbReference type="GO" id="GO:0006511">
    <property type="term" value="P:ubiquitin-dependent protein catabolic process"/>
    <property type="evidence" value="ECO:0007669"/>
    <property type="project" value="InterPro"/>
</dbReference>
<evidence type="ECO:0000313" key="5">
    <source>
        <dbReference type="Proteomes" id="UP001652661"/>
    </source>
</evidence>
<dbReference type="Gene3D" id="1.10.10.10">
    <property type="entry name" value="Winged helix-like DNA-binding domain superfamily/Winged helix DNA-binding domain"/>
    <property type="match status" value="1"/>
</dbReference>
<sequence>MNREEWHNNSLDGIWKMECEFLDQIFNQGISLETKQQMQFHDYIYRHCSSFVNNGSVRAQDPGKHLYESLTIFLTARLREMAAELETITEYEELLIVYHRKWQPYQKACAELDLMCRYFNVNWVKRERQVGHSNIYEVYPMAMHLWMEHVFRPIDRSLVDAIIRQRKYASSLVYEVLQSIVQLYANDVRQETTVRDKLINIFGMESGVLQLYAKQTTELFERILLTKRYSALKPFLKYACLAMPEIEEGEKFKAFLKSHIAPQLKDAIAKSLGGKDYVQAICGLRHGPLERGLREHKKLLFVIDQVCETAINSCEINSKMTATELLVRYCHQLMTTKHPSEEALKDELKRIVEVVEFIFDKDLFLMRYRAALQNRQINETSTSDDLEVTMISLLAKRFGHEATTNLSKQLEEMQKSNVIKDQFDSYLVDRDIKLGYDFRLKCFNARDIASNIGLILPFELQRTVDIFRAFFLNAYKRRKLEFNIQKSSGEIIINIDRSSPYFVKVGMLQMALLLQFNQKDRYTVEELAVSLGTQIETIIPILEGCIRERILVCGEPLTTNCTVEVAREFTRRKRHLNINTVSTKQRKIEPKYHDKELKEKRSIQLRCVMVRIMKKRMTMNHIQLIGEVIEELKNHFKPDTRLIKEEIEYLIEKSILERSDNNSYTYLS</sequence>
<dbReference type="InterPro" id="IPR019559">
    <property type="entry name" value="Cullin_neddylation_domain"/>
</dbReference>
<evidence type="ECO:0000256" key="2">
    <source>
        <dbReference type="PROSITE-ProRule" id="PRU00330"/>
    </source>
</evidence>
<evidence type="ECO:0000259" key="4">
    <source>
        <dbReference type="PROSITE" id="PS50069"/>
    </source>
</evidence>
<dbReference type="InterPro" id="IPR016159">
    <property type="entry name" value="Cullin_repeat-like_dom_sf"/>
</dbReference>
<dbReference type="AlphaFoldDB" id="A0A6P4HLM0"/>
<dbReference type="GO" id="GO:0031625">
    <property type="term" value="F:ubiquitin protein ligase binding"/>
    <property type="evidence" value="ECO:0007669"/>
    <property type="project" value="InterPro"/>
</dbReference>
<comment type="similarity">
    <text evidence="1 2 3">Belongs to the cullin family.</text>
</comment>
<evidence type="ECO:0000256" key="1">
    <source>
        <dbReference type="ARBA" id="ARBA00006019"/>
    </source>
</evidence>
<reference evidence="6 7" key="1">
    <citation type="submission" date="2025-04" db="UniProtKB">
        <authorList>
            <consortium name="RefSeq"/>
        </authorList>
    </citation>
    <scope>IDENTIFICATION</scope>
</reference>
<dbReference type="Gene3D" id="3.30.230.130">
    <property type="entry name" value="Cullin, Chain C, Domain 2"/>
    <property type="match status" value="1"/>
</dbReference>
<dbReference type="RefSeq" id="XP_017016465.1">
    <property type="nucleotide sequence ID" value="XM_017160976.1"/>
</dbReference>
<keyword evidence="5" id="KW-1185">Reference proteome</keyword>
<dbReference type="Gene3D" id="1.20.1310.10">
    <property type="entry name" value="Cullin Repeats"/>
    <property type="match status" value="2"/>
</dbReference>
<organism evidence="5 7">
    <name type="scientific">Drosophila kikkawai</name>
    <name type="common">Fruit fly</name>
    <dbReference type="NCBI Taxonomy" id="30033"/>
    <lineage>
        <taxon>Eukaryota</taxon>
        <taxon>Metazoa</taxon>
        <taxon>Ecdysozoa</taxon>
        <taxon>Arthropoda</taxon>
        <taxon>Hexapoda</taxon>
        <taxon>Insecta</taxon>
        <taxon>Pterygota</taxon>
        <taxon>Neoptera</taxon>
        <taxon>Endopterygota</taxon>
        <taxon>Diptera</taxon>
        <taxon>Brachycera</taxon>
        <taxon>Muscomorpha</taxon>
        <taxon>Ephydroidea</taxon>
        <taxon>Drosophilidae</taxon>
        <taxon>Drosophila</taxon>
        <taxon>Sophophora</taxon>
    </lineage>
</organism>
<dbReference type="InterPro" id="IPR036317">
    <property type="entry name" value="Cullin_homology_sf"/>
</dbReference>